<dbReference type="Proteomes" id="UP001589753">
    <property type="component" value="Unassembled WGS sequence"/>
</dbReference>
<dbReference type="SUPFAM" id="SSF46785">
    <property type="entry name" value="Winged helix' DNA-binding domain"/>
    <property type="match status" value="2"/>
</dbReference>
<name>A0ABV5LMJ1_9ACTN</name>
<dbReference type="InterPro" id="IPR036388">
    <property type="entry name" value="WH-like_DNA-bd_sf"/>
</dbReference>
<evidence type="ECO:0000259" key="2">
    <source>
        <dbReference type="Pfam" id="PF01051"/>
    </source>
</evidence>
<dbReference type="RefSeq" id="WP_380957975.1">
    <property type="nucleotide sequence ID" value="NZ_JBHMDI010000367.1"/>
</dbReference>
<comment type="caution">
    <text evidence="3">The sequence shown here is derived from an EMBL/GenBank/DDBJ whole genome shotgun (WGS) entry which is preliminary data.</text>
</comment>
<evidence type="ECO:0000313" key="4">
    <source>
        <dbReference type="Proteomes" id="UP001589753"/>
    </source>
</evidence>
<dbReference type="InterPro" id="IPR036390">
    <property type="entry name" value="WH_DNA-bd_sf"/>
</dbReference>
<evidence type="ECO:0000313" key="3">
    <source>
        <dbReference type="EMBL" id="MFB9353139.1"/>
    </source>
</evidence>
<sequence length="187" mass="21486">MSLSTAYEALRDSAEHLFERRFTFYEETKKGVKTTVSRWVSHVAYIEGTASVELAFAPHVKPLLCDLREKFTHYALGQIASLSSVHAVRLYELLIAWRSVGETPVIEVEELRLRLGIEPEEYARMTDFKRRVLDFAIQQINHHTDISVAYEQHKRGRSITGFSFKFKTKPSKANSRLKPKSAKLTAK</sequence>
<dbReference type="Pfam" id="PF01051">
    <property type="entry name" value="Rep3_N"/>
    <property type="match status" value="1"/>
</dbReference>
<feature type="non-terminal residue" evidence="3">
    <location>
        <position position="187"/>
    </location>
</feature>
<evidence type="ECO:0000256" key="1">
    <source>
        <dbReference type="ARBA" id="ARBA00038283"/>
    </source>
</evidence>
<accession>A0ABV5LMJ1</accession>
<protein>
    <submittedName>
        <fullName evidence="3">RepB family plasmid replication initiator protein</fullName>
    </submittedName>
</protein>
<feature type="domain" description="Initiator Rep protein WH1" evidence="2">
    <location>
        <begin position="4"/>
        <end position="94"/>
    </location>
</feature>
<keyword evidence="4" id="KW-1185">Reference proteome</keyword>
<dbReference type="Pfam" id="PF21205">
    <property type="entry name" value="Rep3_C"/>
    <property type="match status" value="1"/>
</dbReference>
<dbReference type="EMBL" id="JBHMDI010000367">
    <property type="protein sequence ID" value="MFB9353139.1"/>
    <property type="molecule type" value="Genomic_DNA"/>
</dbReference>
<comment type="similarity">
    <text evidence="1">Belongs to the initiator RepB protein family.</text>
</comment>
<dbReference type="InterPro" id="IPR000525">
    <property type="entry name" value="Initiator_Rep_WH1"/>
</dbReference>
<reference evidence="3 4" key="1">
    <citation type="submission" date="2024-09" db="EMBL/GenBank/DDBJ databases">
        <authorList>
            <person name="Sun Q."/>
            <person name="Mori K."/>
        </authorList>
    </citation>
    <scope>NUCLEOTIDE SEQUENCE [LARGE SCALE GENOMIC DNA]</scope>
    <source>
        <strain evidence="3 4">JCM 9767</strain>
    </source>
</reference>
<proteinExistence type="inferred from homology"/>
<dbReference type="Gene3D" id="1.10.10.10">
    <property type="entry name" value="Winged helix-like DNA-binding domain superfamily/Winged helix DNA-binding domain"/>
    <property type="match status" value="2"/>
</dbReference>
<organism evidence="3 4">
    <name type="scientific">Streptomyces heliomycini</name>
    <dbReference type="NCBI Taxonomy" id="284032"/>
    <lineage>
        <taxon>Bacteria</taxon>
        <taxon>Bacillati</taxon>
        <taxon>Actinomycetota</taxon>
        <taxon>Actinomycetes</taxon>
        <taxon>Kitasatosporales</taxon>
        <taxon>Streptomycetaceae</taxon>
        <taxon>Streptomyces</taxon>
    </lineage>
</organism>
<gene>
    <name evidence="3" type="ORF">ACFFUA_38085</name>
</gene>